<feature type="domain" description="NADP-dependent oxidoreductase" evidence="4">
    <location>
        <begin position="29"/>
        <end position="330"/>
    </location>
</feature>
<reference evidence="5 6" key="1">
    <citation type="submission" date="2014-02" db="EMBL/GenBank/DDBJ databases">
        <title>The genome sequence of Colletotrichum fioriniae PJ7.</title>
        <authorList>
            <person name="Baroncelli R."/>
            <person name="Thon M.R."/>
        </authorList>
    </citation>
    <scope>NUCLEOTIDE SEQUENCE [LARGE SCALE GENOMIC DNA]</scope>
    <source>
        <strain evidence="5 6">PJ7</strain>
    </source>
</reference>
<name>A0A010RX65_9PEZI</name>
<comment type="similarity">
    <text evidence="3">Belongs to the aldo/keto reductase family. Aldo/keto reductase 2 subfamily.</text>
</comment>
<dbReference type="PANTHER" id="PTHR43364:SF7">
    <property type="entry name" value="NADP-DEPENDENT OXIDOREDUCTASE DOMAIN-CONTAINING PROTEIN-RELATED"/>
    <property type="match status" value="1"/>
</dbReference>
<dbReference type="InterPro" id="IPR023210">
    <property type="entry name" value="NADP_OxRdtase_dom"/>
</dbReference>
<comment type="caution">
    <text evidence="5">The sequence shown here is derived from an EMBL/GenBank/DDBJ whole genome shotgun (WGS) entry which is preliminary data.</text>
</comment>
<dbReference type="HOGENOM" id="CLU_023205_2_2_1"/>
<dbReference type="OrthoDB" id="48988at2759"/>
<gene>
    <name evidence="5" type="ORF">CFIO01_03257</name>
</gene>
<dbReference type="Gene3D" id="3.20.20.100">
    <property type="entry name" value="NADP-dependent oxidoreductase domain"/>
    <property type="match status" value="1"/>
</dbReference>
<organism evidence="5 6">
    <name type="scientific">Colletotrichum fioriniae PJ7</name>
    <dbReference type="NCBI Taxonomy" id="1445577"/>
    <lineage>
        <taxon>Eukaryota</taxon>
        <taxon>Fungi</taxon>
        <taxon>Dikarya</taxon>
        <taxon>Ascomycota</taxon>
        <taxon>Pezizomycotina</taxon>
        <taxon>Sordariomycetes</taxon>
        <taxon>Hypocreomycetidae</taxon>
        <taxon>Glomerellales</taxon>
        <taxon>Glomerellaceae</taxon>
        <taxon>Colletotrichum</taxon>
        <taxon>Colletotrichum acutatum species complex</taxon>
    </lineage>
</organism>
<dbReference type="SUPFAM" id="SSF51430">
    <property type="entry name" value="NAD(P)-linked oxidoreductase"/>
    <property type="match status" value="1"/>
</dbReference>
<dbReference type="Proteomes" id="UP000020467">
    <property type="component" value="Unassembled WGS sequence"/>
</dbReference>
<dbReference type="eggNOG" id="KOG1575">
    <property type="taxonomic scope" value="Eukaryota"/>
</dbReference>
<dbReference type="PANTHER" id="PTHR43364">
    <property type="entry name" value="NADH-SPECIFIC METHYLGLYOXAL REDUCTASE-RELATED"/>
    <property type="match status" value="1"/>
</dbReference>
<dbReference type="GO" id="GO:0016491">
    <property type="term" value="F:oxidoreductase activity"/>
    <property type="evidence" value="ECO:0007669"/>
    <property type="project" value="UniProtKB-KW"/>
</dbReference>
<evidence type="ECO:0000256" key="2">
    <source>
        <dbReference type="ARBA" id="ARBA00023002"/>
    </source>
</evidence>
<evidence type="ECO:0000313" key="5">
    <source>
        <dbReference type="EMBL" id="EXF85186.1"/>
    </source>
</evidence>
<accession>A0A010RX65</accession>
<evidence type="ECO:0000256" key="3">
    <source>
        <dbReference type="ARBA" id="ARBA00038157"/>
    </source>
</evidence>
<keyword evidence="1" id="KW-0521">NADP</keyword>
<keyword evidence="6" id="KW-1185">Reference proteome</keyword>
<dbReference type="KEGG" id="cfj:CFIO01_03257"/>
<dbReference type="AlphaFoldDB" id="A0A010RX65"/>
<dbReference type="InterPro" id="IPR036812">
    <property type="entry name" value="NAD(P)_OxRdtase_dom_sf"/>
</dbReference>
<keyword evidence="2" id="KW-0560">Oxidoreductase</keyword>
<dbReference type="CDD" id="cd19146">
    <property type="entry name" value="AKR_AKR9A1-2"/>
    <property type="match status" value="1"/>
</dbReference>
<dbReference type="Pfam" id="PF00248">
    <property type="entry name" value="Aldo_ket_red"/>
    <property type="match status" value="1"/>
</dbReference>
<dbReference type="InterPro" id="IPR050523">
    <property type="entry name" value="AKR_Detox_Biosynth"/>
</dbReference>
<evidence type="ECO:0000259" key="4">
    <source>
        <dbReference type="Pfam" id="PF00248"/>
    </source>
</evidence>
<dbReference type="EMBL" id="JARH01000118">
    <property type="protein sequence ID" value="EXF85186.1"/>
    <property type="molecule type" value="Genomic_DNA"/>
</dbReference>
<evidence type="ECO:0000256" key="1">
    <source>
        <dbReference type="ARBA" id="ARBA00022857"/>
    </source>
</evidence>
<proteinExistence type="inferred from homology"/>
<protein>
    <recommendedName>
        <fullName evidence="4">NADP-dependent oxidoreductase domain-containing protein</fullName>
    </recommendedName>
</protein>
<evidence type="ECO:0000313" key="6">
    <source>
        <dbReference type="Proteomes" id="UP000020467"/>
    </source>
</evidence>
<sequence>MAPQLQQPLDTYLARHRQLSPTAAVRVSPLALGAMNFGEKQKATMGECTKETAFEIMDHYYSQGGNFIDTANNYQAGQSEKWVGEWLASRGNRDDIVLATKYSSAYQLHDKSKLQSNYGGNSTKSLKHSVARSLKALQTTYIDILYLHWWDYSASIPEVVHSLNDLVVSGQVHYLGISDTPAWVVAKANQYARLSGLRQFVVYQGNWNASLRDFEREIIPMCLDEGMGLCPWGVLNAGRFQTEEGFKEREKHNPGRQNKASEHDKKVSKALEKVANAKGASLPDVAVAYIMHKAPFVFPIVGGRKLGHIESNIKGLGLALTEEDIREIEGSHEFDPGFPHTFLSGTSLFGGAPRGAYHPGDVWLTNLMGKFDWVEAPKAISSE</sequence>